<dbReference type="Gene3D" id="3.30.420.40">
    <property type="match status" value="2"/>
</dbReference>
<proteinExistence type="predicted"/>
<dbReference type="EMBL" id="JANIEX010000221">
    <property type="protein sequence ID" value="KAJ3570744.1"/>
    <property type="molecule type" value="Genomic_DNA"/>
</dbReference>
<feature type="region of interest" description="Disordered" evidence="1">
    <location>
        <begin position="1"/>
        <end position="25"/>
    </location>
</feature>
<gene>
    <name evidence="2" type="ORF">NP233_g4202</name>
</gene>
<evidence type="ECO:0008006" key="4">
    <source>
        <dbReference type="Google" id="ProtNLM"/>
    </source>
</evidence>
<evidence type="ECO:0000313" key="3">
    <source>
        <dbReference type="Proteomes" id="UP001213000"/>
    </source>
</evidence>
<feature type="compositionally biased region" description="Basic residues" evidence="1">
    <location>
        <begin position="1"/>
        <end position="11"/>
    </location>
</feature>
<keyword evidence="3" id="KW-1185">Reference proteome</keyword>
<name>A0AAD5VXV2_9AGAR</name>
<dbReference type="Proteomes" id="UP001213000">
    <property type="component" value="Unassembled WGS sequence"/>
</dbReference>
<evidence type="ECO:0000256" key="1">
    <source>
        <dbReference type="SAM" id="MobiDB-lite"/>
    </source>
</evidence>
<evidence type="ECO:0000313" key="2">
    <source>
        <dbReference type="EMBL" id="KAJ3570744.1"/>
    </source>
</evidence>
<sequence>MPSKERRRGRPRSAPEPGLLATSKPFGEGRRLQKFNGKEEKLVLSIDIGTTFSAASYCVLQPGRVPNLEMISSWPGQAVADSKVPSVLYYSENGEVMAWGAETIDPDVKAQAHSQQWVRVEWFKLLLRPTHLPPMSFPSLGENSVTSTLPTLPPFLTLHHVYTDFLTCMYRHIRTEFSKTHSSGSELWQRLYPTMEVVFTIPSGWEFRQQYQICAAAVDAQLMGTTWQAEGGSPGSTMDIIQRTRREMRLSEAMSRIRFVSEPEAAMVYAANSGYIDSWLRVGQDVILCDAGGGTIDLTAYTVIRIRPLQLKEKYASKCVVAGAVLVNRRAEKYFQKLLHGTPWGYPHIIQLLMDEFESDTKKRFTSPSRAYGIGKGGSHEFIKNANVRSGRLYIPGEDLKEFFEPPLRAIKNELKDTQQSSGGKTRNVVIVGGLMNSAYAYSHLEEWGRMEDINLVKPDGALAKAVSHGALLWYLTKPVRGYITKVHYGIEASLEVCDVPEEDLVGRKIVKESDGSLVIEGGWSSIASMGQELDPETELVSYYERAAESPTFLVDTSEPPGTPVQICSRSMAPKATGRRKGKKRAAPSPSPRPSDTERLPHNSQQLKAEKLLISIDIGTTCSAASLCLQRPGRPAKKEIVSGWPGQLSENEYKIPSVIFYDLNGEPKSWGAETTDLAIRIRAAKEDWIRVEWFKLLLKPSSCATDMESIPELPDFLTPEQVYTDFLKYMLDHIQQYFSKHRAAGDQLWDKLLSTAETIIAIPNGWELKQQYAIRRAAVSAGFLGMAEHDRGTRKGKRPRTEDRAATHREVTANALERIRFVSESEAAMVYAAESGNIDAWLEARGNDIIVCDVGGGTIDITHPEKVNLTQWNSGKKINQLMDFFERETKKRLKYPMEPEYGVGPGGTDEESTTANVRNGILFIPSNDFETFFQPTLNVIKTEIHKIWRDSHGSAKNVIMVGGFMNSPYAFQQLEIWGREDGINFSKPDGIMAKTVPHGALLWHIANPVKGYIVKFHCGSSLDLRLPHMTEEEIQSIEGRERFDCVDGTQFVKGGWEQLASMGETIEEGWEIIKEITKWVEEGDPDEVLTHEYPIYVCRNEEVPKFTHDNGGQIAPDIEHVCSVKADVRDLFKRIPWETNQETREKYKRLEFYIAIRNGGYNLDAYAYWEHKAGLNYPKAAPKTIESFFQGEKCIGESEIVEPDIRARDPSVPQSR</sequence>
<accession>A0AAD5VXV2</accession>
<feature type="region of interest" description="Disordered" evidence="1">
    <location>
        <begin position="554"/>
        <end position="602"/>
    </location>
</feature>
<dbReference type="PANTHER" id="PTHR14187">
    <property type="entry name" value="ALPHA KINASE/ELONGATION FACTOR 2 KINASE"/>
    <property type="match status" value="1"/>
</dbReference>
<dbReference type="AlphaFoldDB" id="A0AAD5VXV2"/>
<dbReference type="CDD" id="cd10170">
    <property type="entry name" value="ASKHA_NBD_HSP70"/>
    <property type="match status" value="2"/>
</dbReference>
<comment type="caution">
    <text evidence="2">The sequence shown here is derived from an EMBL/GenBank/DDBJ whole genome shotgun (WGS) entry which is preliminary data.</text>
</comment>
<reference evidence="2" key="1">
    <citation type="submission" date="2022-07" db="EMBL/GenBank/DDBJ databases">
        <title>Genome Sequence of Leucocoprinus birnbaumii.</title>
        <authorList>
            <person name="Buettner E."/>
        </authorList>
    </citation>
    <scope>NUCLEOTIDE SEQUENCE</scope>
    <source>
        <strain evidence="2">VT141</strain>
    </source>
</reference>
<dbReference type="InterPro" id="IPR043129">
    <property type="entry name" value="ATPase_NBD"/>
</dbReference>
<organism evidence="2 3">
    <name type="scientific">Leucocoprinus birnbaumii</name>
    <dbReference type="NCBI Taxonomy" id="56174"/>
    <lineage>
        <taxon>Eukaryota</taxon>
        <taxon>Fungi</taxon>
        <taxon>Dikarya</taxon>
        <taxon>Basidiomycota</taxon>
        <taxon>Agaricomycotina</taxon>
        <taxon>Agaricomycetes</taxon>
        <taxon>Agaricomycetidae</taxon>
        <taxon>Agaricales</taxon>
        <taxon>Agaricineae</taxon>
        <taxon>Agaricaceae</taxon>
        <taxon>Leucocoprinus</taxon>
    </lineage>
</organism>
<dbReference type="PANTHER" id="PTHR14187:SF5">
    <property type="entry name" value="HEAT SHOCK 70 KDA PROTEIN 12A"/>
    <property type="match status" value="1"/>
</dbReference>
<protein>
    <recommendedName>
        <fullName evidence="4">Actin-like ATPase domain-containing protein</fullName>
    </recommendedName>
</protein>
<dbReference type="SUPFAM" id="SSF53067">
    <property type="entry name" value="Actin-like ATPase domain"/>
    <property type="match status" value="4"/>
</dbReference>
<feature type="compositionally biased region" description="Basic residues" evidence="1">
    <location>
        <begin position="577"/>
        <end position="586"/>
    </location>
</feature>